<dbReference type="InterPro" id="IPR047187">
    <property type="entry name" value="SF1_C_Upf1"/>
</dbReference>
<dbReference type="Proteomes" id="UP000584931">
    <property type="component" value="Unassembled WGS sequence"/>
</dbReference>
<protein>
    <submittedName>
        <fullName evidence="11">Very-short-patch-repair endonuclease</fullName>
    </submittedName>
</protein>
<dbReference type="Pfam" id="PF13086">
    <property type="entry name" value="AAA_11"/>
    <property type="match status" value="1"/>
</dbReference>
<proteinExistence type="inferred from homology"/>
<dbReference type="PANTHER" id="PTHR43788:SF8">
    <property type="entry name" value="DNA-BINDING PROTEIN SMUBP-2"/>
    <property type="match status" value="1"/>
</dbReference>
<feature type="coiled-coil region" evidence="6">
    <location>
        <begin position="1350"/>
        <end position="1406"/>
    </location>
</feature>
<keyword evidence="4" id="KW-0347">Helicase</keyword>
<evidence type="ECO:0000259" key="10">
    <source>
        <dbReference type="Pfam" id="PF18741"/>
    </source>
</evidence>
<dbReference type="GO" id="GO:0005524">
    <property type="term" value="F:ATP binding"/>
    <property type="evidence" value="ECO:0007669"/>
    <property type="project" value="UniProtKB-KW"/>
</dbReference>
<feature type="domain" description="Restriction endonuclease type II-like" evidence="10">
    <location>
        <begin position="1979"/>
        <end position="2075"/>
    </location>
</feature>
<evidence type="ECO:0000259" key="8">
    <source>
        <dbReference type="Pfam" id="PF13086"/>
    </source>
</evidence>
<feature type="domain" description="DNA2/NAM7 helicase-like C-terminal" evidence="9">
    <location>
        <begin position="1731"/>
        <end position="1928"/>
    </location>
</feature>
<keyword evidence="11" id="KW-0540">Nuclease</keyword>
<feature type="domain" description="DNA2/NAM7 helicase helicase" evidence="8">
    <location>
        <begin position="297"/>
        <end position="360"/>
    </location>
</feature>
<dbReference type="CDD" id="cd18808">
    <property type="entry name" value="SF1_C_Upf1"/>
    <property type="match status" value="1"/>
</dbReference>
<dbReference type="GO" id="GO:0004519">
    <property type="term" value="F:endonuclease activity"/>
    <property type="evidence" value="ECO:0007669"/>
    <property type="project" value="UniProtKB-KW"/>
</dbReference>
<dbReference type="Gene3D" id="3.40.50.300">
    <property type="entry name" value="P-loop containing nucleotide triphosphate hydrolases"/>
    <property type="match status" value="3"/>
</dbReference>
<dbReference type="Pfam" id="PF13195">
    <property type="entry name" value="DUF4011"/>
    <property type="match status" value="1"/>
</dbReference>
<keyword evidence="11" id="KW-0255">Endonuclease</keyword>
<evidence type="ECO:0000256" key="5">
    <source>
        <dbReference type="ARBA" id="ARBA00022840"/>
    </source>
</evidence>
<evidence type="ECO:0000256" key="7">
    <source>
        <dbReference type="SAM" id="MobiDB-lite"/>
    </source>
</evidence>
<evidence type="ECO:0000256" key="6">
    <source>
        <dbReference type="SAM" id="Coils"/>
    </source>
</evidence>
<evidence type="ECO:0000256" key="1">
    <source>
        <dbReference type="ARBA" id="ARBA00007913"/>
    </source>
</evidence>
<evidence type="ECO:0000256" key="2">
    <source>
        <dbReference type="ARBA" id="ARBA00022741"/>
    </source>
</evidence>
<evidence type="ECO:0000256" key="3">
    <source>
        <dbReference type="ARBA" id="ARBA00022801"/>
    </source>
</evidence>
<dbReference type="RefSeq" id="WP_179808795.1">
    <property type="nucleotide sequence ID" value="NZ_JACCHL010000001.1"/>
</dbReference>
<dbReference type="SUPFAM" id="SSF52980">
    <property type="entry name" value="Restriction endonuclease-like"/>
    <property type="match status" value="1"/>
</dbReference>
<dbReference type="Gene3D" id="3.40.960.10">
    <property type="entry name" value="VSR Endonuclease"/>
    <property type="match status" value="1"/>
</dbReference>
<keyword evidence="6" id="KW-0175">Coiled coil</keyword>
<evidence type="ECO:0000313" key="11">
    <source>
        <dbReference type="EMBL" id="NYH50451.1"/>
    </source>
</evidence>
<accession>A0A7Y9X776</accession>
<dbReference type="GO" id="GO:0016787">
    <property type="term" value="F:hydrolase activity"/>
    <property type="evidence" value="ECO:0007669"/>
    <property type="project" value="UniProtKB-KW"/>
</dbReference>
<dbReference type="FunFam" id="3.40.960.10:FF:000002">
    <property type="entry name" value="DNA helicase related protein"/>
    <property type="match status" value="1"/>
</dbReference>
<dbReference type="PANTHER" id="PTHR43788">
    <property type="entry name" value="DNA2/NAM7 HELICASE FAMILY MEMBER"/>
    <property type="match status" value="1"/>
</dbReference>
<dbReference type="SUPFAM" id="SSF52540">
    <property type="entry name" value="P-loop containing nucleoside triphosphate hydrolases"/>
    <property type="match status" value="2"/>
</dbReference>
<dbReference type="Pfam" id="PF18741">
    <property type="entry name" value="MTES_1575"/>
    <property type="match status" value="1"/>
</dbReference>
<dbReference type="GO" id="GO:0043139">
    <property type="term" value="F:5'-3' DNA helicase activity"/>
    <property type="evidence" value="ECO:0007669"/>
    <property type="project" value="TreeGrafter"/>
</dbReference>
<feature type="coiled-coil region" evidence="6">
    <location>
        <begin position="887"/>
        <end position="914"/>
    </location>
</feature>
<evidence type="ECO:0000259" key="9">
    <source>
        <dbReference type="Pfam" id="PF13087"/>
    </source>
</evidence>
<evidence type="ECO:0000313" key="12">
    <source>
        <dbReference type="Proteomes" id="UP000584931"/>
    </source>
</evidence>
<dbReference type="Pfam" id="PF13087">
    <property type="entry name" value="AAA_12"/>
    <property type="match status" value="1"/>
</dbReference>
<dbReference type="InterPro" id="IPR041677">
    <property type="entry name" value="DNA2/NAM7_AAA_11"/>
</dbReference>
<comment type="similarity">
    <text evidence="1">Belongs to the DNA2/NAM7 helicase family.</text>
</comment>
<feature type="region of interest" description="Disordered" evidence="7">
    <location>
        <begin position="66"/>
        <end position="97"/>
    </location>
</feature>
<organism evidence="11 12">
    <name type="scientific">Nocardiopsis sinuspersici</name>
    <dbReference type="NCBI Taxonomy" id="501010"/>
    <lineage>
        <taxon>Bacteria</taxon>
        <taxon>Bacillati</taxon>
        <taxon>Actinomycetota</taxon>
        <taxon>Actinomycetes</taxon>
        <taxon>Streptosporangiales</taxon>
        <taxon>Nocardiopsidaceae</taxon>
        <taxon>Nocardiopsis</taxon>
    </lineage>
</organism>
<dbReference type="InterPro" id="IPR050534">
    <property type="entry name" value="Coronavir_polyprotein_1ab"/>
</dbReference>
<sequence length="2317" mass="260414">MDSESREIRTDLSARLELWRTELLDLSRRNRLLNFRHTKASTLDIREPGYTNLLNRLSRGLEFVQLPSQKSEDDDEGESEESTPAASKRGPRTGIVTQRPYQEQLDKSLARLRKQSRTTETETGIWVLYLGVGFLRWKGPNEQEHSEAPLLLVPVELDLTDRGRFRLCASNAAESLLNPALGIKLQEFGIDWGPVEGVPLDEPDQLIEAVRSCVSEQRTWSVEEKVVLALFTFHKETMYRDLEDNEEAILDHPVIRAIASEPGARVDSETLEYELPSLERLDQAQAPETAPLVLEADAYQRRAVAAALDGRSFVLDGPPGTGKSQTIANVISALIGAGRTVLFVSEKAAALEVVQSRLVDIGVDIAALSLHDGKTRGGAVAKALEASLHADVRPLPVNLSEERDKARAIRERLSDHAGAVNDVDPQVGLSLNQAMGRVSLLAGRLPSDTELGMVTPDPDLFTRQARERILGTALSMTHVWDLLTSPESSPWNGIQRAEEAYEALTGALTSLNELDRHHGTLRRLTGGEHPSEPADARRWVTLLEALAERDDVPAHWLVDADFDTAVVPQAAEAVERLADLAWLRTRTEFDWRSVKDLPTLAELDTDAASEQSGETAALAPWTEERTDRGLELCSTWTQRMTQAARTLDEAVRRTGLPEPTDHASALLVASVLAEISSGPHPLPHWMGETGPEQVHHLLSAFEDHRDRLRESRARAQDLFHSGVLEQQDLPALVRRLQVWQYTGRLVTERSEVPAHWLAQRDFDALVRRPALAAWERWHAHHTAVDGLRRFTDLPWQELPDFDETDPTTAIAGLDTEAPVERARTDAQFFRTWSTRLRGATTASDTAAQALGCPRPEHPHQVRAFLEAAVGLGPQARPLPAWLGEETARSAQVSLENAEEAVTELVQAREAASDLFGSQVLDQEGLEELNGRFAGYGRLDRILGSAFREDKRLVSGLTVSGSWDKRVPERLHEAIRWQRAHQRLTDDSAGYQDLLGSHWRGEDTDFASARAALATAGLLRELVSEAERSGLRRFLHQDQPLDPGLVAAARTALDELAPWEETARQLLPAEADLFELPLEQATAWLVSAADRLTADAALIDAITPVVGEPVTTGRARDIREHVLRARSTHGEQYAHEEADHRTLGSYRGLLAEKTRTDLEQDLDWAERASRELNYVTGPVLGTDCVDVPGIESLRELARVTELDEERSHGTLGRACHRDRSLAAALTHTGLWNDTVLDRITDAQRWHEDQQALWIQEASFAQAFGQYWCGEETDPGTVGAALERADLCRRELDSEEREALARFLGHGELTDLREGLEQVCRTLSGWPEAAQALPEGASLAPGLPPAGALAWLEQTRKRLERVRGLLRRFRDATGRYVTVTDAGEDIALARYRAMAEAEREQRERADRVLLGSLYQVEENLGEAFQNALVWSRRVRELVSDAAGTSDPGWPEEAVPAMRVRCDPAELSQAVTDWEKAAEAFTALFDDLVRPVMAGRLSGDLAEAERFLFSLREDVSSLDRWSTALAGQRAVESHGLGPLLERYIGSQGDPRHWPDTVEHAVLRAWTDGRLREDDRVRREPGPVRDDEVLEFRRRDRQLHTWARQQVLNQWSERRPPVGSYSPGLGTIRREAEKKRRHMPVRRLMEEATWEAQLLTPCLMMSPLTVSMFLPSDIRFDVVVFDEASQVKPADAINCVYRGRSLIVAGDQKQLPPTGFFDRVSTDDEWEEDQQESYESLLDMCKASGRMRDIPLRWHYRSRHEDLIAFSNRKFYDSELITFPGARLKDENTGVAYFGVDGVYDRGGARNNRIEADKVAERVIHHFRTRPGQTLGVVAMSREQANAIEAAVDKAIERYPGYRHLVEGDRLGGFFVKNLETVQGDERDVVIFSVGYGPAADGRIRKNFGPLNRTDGHRRLNVAITRAKRRVEVVCSFSADQLRVGPDDAEGLRRLCEYLRYAEQGPVSLEAQPVGDHDEDAPTESPFEDSVLTVLRDWGYEVQPQVGVAGYRIDLGVRHPDLPGRYVLGVECDGAMYHSSKVARDRDRLRDGVLTGLGWRLHRIWGTDWYRDRARAEQRLRAVLEEAVARERSERKDSTPSAKDEAELDGQSDTSEDQRLVTVPKEHLRPWLADRASSKRPQWLHDYVIYNYPLPGEAYAYELRDPEARPHIAGMLVQVAEDESPVEISWLYRRVFDWWGAGDRLGRTIRANFDATLEFLMNEGFLRREGDTIWRPESEVSVRRPTEMAQRRVSEVPPVERQEALRLLVQDSMRIFRKDLLRSMREVFEWKRSGKDITQAFEEDLETLLSKGVLAEEGGVIRPAG</sequence>
<dbReference type="InterPro" id="IPR011335">
    <property type="entry name" value="Restrct_endonuc-II-like"/>
</dbReference>
<evidence type="ECO:0000256" key="4">
    <source>
        <dbReference type="ARBA" id="ARBA00022806"/>
    </source>
</evidence>
<dbReference type="InterPro" id="IPR025103">
    <property type="entry name" value="DUF4011"/>
</dbReference>
<gene>
    <name evidence="11" type="ORF">HNR06_000040</name>
</gene>
<keyword evidence="2" id="KW-0547">Nucleotide-binding</keyword>
<feature type="compositionally biased region" description="Acidic residues" evidence="7">
    <location>
        <begin position="72"/>
        <end position="81"/>
    </location>
</feature>
<dbReference type="EMBL" id="JACCHL010000001">
    <property type="protein sequence ID" value="NYH50451.1"/>
    <property type="molecule type" value="Genomic_DNA"/>
</dbReference>
<feature type="region of interest" description="Disordered" evidence="7">
    <location>
        <begin position="2081"/>
        <end position="2112"/>
    </location>
</feature>
<keyword evidence="5" id="KW-0067">ATP-binding</keyword>
<dbReference type="InterPro" id="IPR049468">
    <property type="entry name" value="Restrct_endonuc-II-like_dom"/>
</dbReference>
<keyword evidence="3" id="KW-0378">Hydrolase</keyword>
<comment type="caution">
    <text evidence="11">The sequence shown here is derived from an EMBL/GenBank/DDBJ whole genome shotgun (WGS) entry which is preliminary data.</text>
</comment>
<reference evidence="11 12" key="1">
    <citation type="submission" date="2020-07" db="EMBL/GenBank/DDBJ databases">
        <title>Sequencing the genomes of 1000 actinobacteria strains.</title>
        <authorList>
            <person name="Klenk H.-P."/>
        </authorList>
    </citation>
    <scope>NUCLEOTIDE SEQUENCE [LARGE SCALE GENOMIC DNA]</scope>
    <source>
        <strain evidence="11 12">DSM 45278</strain>
    </source>
</reference>
<dbReference type="InterPro" id="IPR041679">
    <property type="entry name" value="DNA2/NAM7-like_C"/>
</dbReference>
<dbReference type="InterPro" id="IPR027417">
    <property type="entry name" value="P-loop_NTPase"/>
</dbReference>
<dbReference type="FunFam" id="3.40.50.300:FF:002063">
    <property type="entry name" value="DNA helicase related protein"/>
    <property type="match status" value="1"/>
</dbReference>
<feature type="compositionally biased region" description="Basic and acidic residues" evidence="7">
    <location>
        <begin position="2081"/>
        <end position="2097"/>
    </location>
</feature>
<name>A0A7Y9X776_9ACTN</name>